<evidence type="ECO:0000313" key="2">
    <source>
        <dbReference type="EMBL" id="CAF4410592.1"/>
    </source>
</evidence>
<comment type="caution">
    <text evidence="2">The sequence shown here is derived from an EMBL/GenBank/DDBJ whole genome shotgun (WGS) entry which is preliminary data.</text>
</comment>
<dbReference type="AlphaFoldDB" id="A0A820PUE8"/>
<protein>
    <submittedName>
        <fullName evidence="2">Uncharacterized protein</fullName>
    </submittedName>
</protein>
<feature type="transmembrane region" description="Helical" evidence="1">
    <location>
        <begin position="33"/>
        <end position="57"/>
    </location>
</feature>
<evidence type="ECO:0000313" key="3">
    <source>
        <dbReference type="Proteomes" id="UP000663844"/>
    </source>
</evidence>
<reference evidence="2" key="1">
    <citation type="submission" date="2021-02" db="EMBL/GenBank/DDBJ databases">
        <authorList>
            <person name="Nowell W R."/>
        </authorList>
    </citation>
    <scope>NUCLEOTIDE SEQUENCE</scope>
</reference>
<dbReference type="Proteomes" id="UP000663844">
    <property type="component" value="Unassembled WGS sequence"/>
</dbReference>
<keyword evidence="1" id="KW-0472">Membrane</keyword>
<keyword evidence="1" id="KW-0812">Transmembrane</keyword>
<feature type="non-terminal residue" evidence="2">
    <location>
        <position position="1"/>
    </location>
</feature>
<name>A0A820PUE8_9BILA</name>
<dbReference type="EMBL" id="CAJOAZ010027543">
    <property type="protein sequence ID" value="CAF4410592.1"/>
    <property type="molecule type" value="Genomic_DNA"/>
</dbReference>
<sequence>EQARCRAFLASKCVQKYLDEKWYGHINYKRPAISLQIFFCSLFIPLIPIFCVFLPYVHEHPQIIRNNKNRSKSRNPIMIRTALISDRDPTDEPI</sequence>
<organism evidence="2 3">
    <name type="scientific">Adineta steineri</name>
    <dbReference type="NCBI Taxonomy" id="433720"/>
    <lineage>
        <taxon>Eukaryota</taxon>
        <taxon>Metazoa</taxon>
        <taxon>Spiralia</taxon>
        <taxon>Gnathifera</taxon>
        <taxon>Rotifera</taxon>
        <taxon>Eurotatoria</taxon>
        <taxon>Bdelloidea</taxon>
        <taxon>Adinetida</taxon>
        <taxon>Adinetidae</taxon>
        <taxon>Adineta</taxon>
    </lineage>
</organism>
<accession>A0A820PUE8</accession>
<keyword evidence="1" id="KW-1133">Transmembrane helix</keyword>
<feature type="non-terminal residue" evidence="2">
    <location>
        <position position="94"/>
    </location>
</feature>
<evidence type="ECO:0000256" key="1">
    <source>
        <dbReference type="SAM" id="Phobius"/>
    </source>
</evidence>
<gene>
    <name evidence="2" type="ORF">OXD698_LOCUS52012</name>
</gene>
<proteinExistence type="predicted"/>